<gene>
    <name evidence="2" type="ordered locus">ECU11_0520</name>
</gene>
<organism evidence="2 3">
    <name type="scientific">Encephalitozoon cuniculi (strain GB-M1)</name>
    <name type="common">Microsporidian parasite</name>
    <dbReference type="NCBI Taxonomy" id="284813"/>
    <lineage>
        <taxon>Eukaryota</taxon>
        <taxon>Fungi</taxon>
        <taxon>Fungi incertae sedis</taxon>
        <taxon>Microsporidia</taxon>
        <taxon>Unikaryonidae</taxon>
        <taxon>Encephalitozoon</taxon>
    </lineage>
</organism>
<dbReference type="Proteomes" id="UP000000819">
    <property type="component" value="Chromosome XI"/>
</dbReference>
<sequence>MEVSGGKRKSVESIRSSLGGAVSEANSGSGMQSPFPKRAKMPPLWKDRAATEGAKEEDTAAGCFTAQERPSMAGDKTDKCNGLSAGDLDSSLDSDESDECSGLQSMYHVKGLGSLYKNLKVLRISDMVLEKSRMNHPNPKFLCNIEGGSNYTMVLSDLYFKQRTKSLKKELKLKQLIEEFFSALDRFVLIANYCLKSTEIEDGDEDFNFALQWVRDAFHWLGIEGAKYYARKSPGPYSGWVSDVEFLMNRYFFSPEFNHVNGFDIEQSIHEGYRFVESSDGKFYLSYQPYPGYYDASEENKQFCPNCNLTLPQHLSLLDGDCHLDGKPR</sequence>
<accession>Q8SU64</accession>
<proteinExistence type="predicted"/>
<feature type="compositionally biased region" description="Basic and acidic residues" evidence="1">
    <location>
        <begin position="45"/>
        <end position="58"/>
    </location>
</feature>
<reference evidence="2 3" key="1">
    <citation type="journal article" date="2001" name="Nature">
        <title>Genome sequence and gene compaction of the eukaryote parasite Encephalitozoon cuniculi.</title>
        <authorList>
            <person name="Katinka M.D."/>
            <person name="Duprat S."/>
            <person name="Cornillot E."/>
            <person name="Metenier G."/>
            <person name="Thomarat F."/>
            <person name="Prensier G."/>
            <person name="Barbe V."/>
            <person name="Peyretaillade E."/>
            <person name="Brottier P."/>
            <person name="Wincker P."/>
            <person name="Delbac F."/>
            <person name="El Alaoui H."/>
            <person name="Peyret P."/>
            <person name="Saurin W."/>
            <person name="Gouy M."/>
            <person name="Weissenbach J."/>
            <person name="Vivares C.P."/>
        </authorList>
    </citation>
    <scope>NUCLEOTIDE SEQUENCE [LARGE SCALE GENOMIC DNA]</scope>
    <source>
        <strain evidence="2 3">GB-M1</strain>
    </source>
</reference>
<evidence type="ECO:0000313" key="2">
    <source>
        <dbReference type="EMBL" id="CAD25962.1"/>
    </source>
</evidence>
<feature type="region of interest" description="Disordered" evidence="1">
    <location>
        <begin position="1"/>
        <end position="79"/>
    </location>
</feature>
<dbReference type="VEuPathDB" id="MicrosporidiaDB:ECU11_0520"/>
<dbReference type="InParanoid" id="Q8SU64"/>
<reference evidence="2 3" key="2">
    <citation type="journal article" date="2009" name="BMC Genomics">
        <title>Identification of transcriptional signals in Encephalitozoon cuniculi widespread among Microsporidia phylum: support for accurate structural genome annotation.</title>
        <authorList>
            <person name="Peyretaillade E."/>
            <person name="Goncalves O."/>
            <person name="Terrat S."/>
            <person name="Dugat-Bony E."/>
            <person name="Wincker P."/>
            <person name="Cornman R.S."/>
            <person name="Evans J.D."/>
            <person name="Delbac F."/>
            <person name="Peyret P."/>
        </authorList>
    </citation>
    <scope>NUCLEOTIDE SEQUENCE [LARGE SCALE GENOMIC DNA]</scope>
    <source>
        <strain evidence="2 3">GB-M1</strain>
    </source>
</reference>
<dbReference type="RefSeq" id="NP_586358.1">
    <property type="nucleotide sequence ID" value="NM_001042191.1"/>
</dbReference>
<evidence type="ECO:0000313" key="3">
    <source>
        <dbReference type="Proteomes" id="UP000000819"/>
    </source>
</evidence>
<dbReference type="EMBL" id="AL590450">
    <property type="protein sequence ID" value="CAD25962.1"/>
    <property type="molecule type" value="Genomic_DNA"/>
</dbReference>
<keyword evidence="3" id="KW-1185">Reference proteome</keyword>
<evidence type="ECO:0000256" key="1">
    <source>
        <dbReference type="SAM" id="MobiDB-lite"/>
    </source>
</evidence>
<name>Q8SU64_ENCCU</name>
<protein>
    <submittedName>
        <fullName evidence="2">Uncharacterized protein</fullName>
    </submittedName>
</protein>
<dbReference type="GeneID" id="860011"/>
<dbReference type="AlphaFoldDB" id="Q8SU64"/>
<dbReference type="OrthoDB" id="2192943at2759"/>
<dbReference type="HOGENOM" id="CLU_849998_0_0_1"/>
<dbReference type="KEGG" id="ecu:ECU11_0520"/>